<dbReference type="SUPFAM" id="SSF46689">
    <property type="entry name" value="Homeodomain-like"/>
    <property type="match status" value="2"/>
</dbReference>
<dbReference type="InterPro" id="IPR018062">
    <property type="entry name" value="HTH_AraC-typ_CS"/>
</dbReference>
<dbReference type="InterPro" id="IPR037923">
    <property type="entry name" value="HTH-like"/>
</dbReference>
<evidence type="ECO:0000313" key="5">
    <source>
        <dbReference type="EMBL" id="GGH81370.1"/>
    </source>
</evidence>
<feature type="domain" description="HTH araC/xylS-type" evidence="4">
    <location>
        <begin position="187"/>
        <end position="285"/>
    </location>
</feature>
<reference evidence="5" key="2">
    <citation type="submission" date="2020-09" db="EMBL/GenBank/DDBJ databases">
        <authorList>
            <person name="Sun Q."/>
            <person name="Zhou Y."/>
        </authorList>
    </citation>
    <scope>NUCLEOTIDE SEQUENCE</scope>
    <source>
        <strain evidence="5">CGMCC 1.12777</strain>
    </source>
</reference>
<dbReference type="RefSeq" id="WP_188497179.1">
    <property type="nucleotide sequence ID" value="NZ_BMFV01000012.1"/>
</dbReference>
<evidence type="ECO:0000259" key="4">
    <source>
        <dbReference type="PROSITE" id="PS01124"/>
    </source>
</evidence>
<proteinExistence type="predicted"/>
<keyword evidence="6" id="KW-1185">Reference proteome</keyword>
<dbReference type="InterPro" id="IPR014710">
    <property type="entry name" value="RmlC-like_jellyroll"/>
</dbReference>
<organism evidence="5 6">
    <name type="scientific">Pullulanibacillus pueri</name>
    <dbReference type="NCBI Taxonomy" id="1437324"/>
    <lineage>
        <taxon>Bacteria</taxon>
        <taxon>Bacillati</taxon>
        <taxon>Bacillota</taxon>
        <taxon>Bacilli</taxon>
        <taxon>Bacillales</taxon>
        <taxon>Sporolactobacillaceae</taxon>
        <taxon>Pullulanibacillus</taxon>
    </lineage>
</organism>
<comment type="caution">
    <text evidence="5">The sequence shown here is derived from an EMBL/GenBank/DDBJ whole genome shotgun (WGS) entry which is preliminary data.</text>
</comment>
<dbReference type="PRINTS" id="PR00032">
    <property type="entry name" value="HTHARAC"/>
</dbReference>
<dbReference type="SMART" id="SM00342">
    <property type="entry name" value="HTH_ARAC"/>
    <property type="match status" value="1"/>
</dbReference>
<evidence type="ECO:0000256" key="3">
    <source>
        <dbReference type="ARBA" id="ARBA00023163"/>
    </source>
</evidence>
<dbReference type="InterPro" id="IPR003313">
    <property type="entry name" value="AraC-bd"/>
</dbReference>
<dbReference type="PANTHER" id="PTHR43280">
    <property type="entry name" value="ARAC-FAMILY TRANSCRIPTIONAL REGULATOR"/>
    <property type="match status" value="1"/>
</dbReference>
<sequence>MKAYKRPFDEDAPFPLELTYRSTKGPQNELPDHFHEWYEIVYVYDGYGTFFINNLFYDMYPGDIFIIPSGTIHHTLPDHSRPLTSTALFFDDTMIYRELMGKSFSYMHVFDKGKQLNDYKLSLGNEQQHHIESLFDRLYHELSHQSIAYQSACIHLLHLFLLSLNRMVAEIHKEPLPTVDKGPKWMRDILKYIEIHLIENLTLSELAKEACVSPEHFSRVFKQTTGMNVTDYMTTKKVIKAKELLLSTDDNVAVIAEESGFYSTPHFYRVFKKYVGETPSSYRMKSYTS</sequence>
<evidence type="ECO:0000256" key="2">
    <source>
        <dbReference type="ARBA" id="ARBA00023125"/>
    </source>
</evidence>
<dbReference type="PROSITE" id="PS01124">
    <property type="entry name" value="HTH_ARAC_FAMILY_2"/>
    <property type="match status" value="1"/>
</dbReference>
<dbReference type="SUPFAM" id="SSF51215">
    <property type="entry name" value="Regulatory protein AraC"/>
    <property type="match status" value="1"/>
</dbReference>
<dbReference type="Pfam" id="PF02311">
    <property type="entry name" value="AraC_binding"/>
    <property type="match status" value="1"/>
</dbReference>
<dbReference type="Pfam" id="PF12833">
    <property type="entry name" value="HTH_18"/>
    <property type="match status" value="1"/>
</dbReference>
<dbReference type="InterPro" id="IPR020449">
    <property type="entry name" value="Tscrpt_reg_AraC-type_HTH"/>
</dbReference>
<reference evidence="5" key="1">
    <citation type="journal article" date="2014" name="Int. J. Syst. Evol. Microbiol.">
        <title>Complete genome sequence of Corynebacterium casei LMG S-19264T (=DSM 44701T), isolated from a smear-ripened cheese.</title>
        <authorList>
            <consortium name="US DOE Joint Genome Institute (JGI-PGF)"/>
            <person name="Walter F."/>
            <person name="Albersmeier A."/>
            <person name="Kalinowski J."/>
            <person name="Ruckert C."/>
        </authorList>
    </citation>
    <scope>NUCLEOTIDE SEQUENCE</scope>
    <source>
        <strain evidence="5">CGMCC 1.12777</strain>
    </source>
</reference>
<dbReference type="PANTHER" id="PTHR43280:SF28">
    <property type="entry name" value="HTH-TYPE TRANSCRIPTIONAL ACTIVATOR RHAS"/>
    <property type="match status" value="1"/>
</dbReference>
<evidence type="ECO:0000256" key="1">
    <source>
        <dbReference type="ARBA" id="ARBA00023015"/>
    </source>
</evidence>
<name>A0A8J2ZVD7_9BACL</name>
<dbReference type="GO" id="GO:0003700">
    <property type="term" value="F:DNA-binding transcription factor activity"/>
    <property type="evidence" value="ECO:0007669"/>
    <property type="project" value="InterPro"/>
</dbReference>
<dbReference type="EMBL" id="BMFV01000012">
    <property type="protein sequence ID" value="GGH81370.1"/>
    <property type="molecule type" value="Genomic_DNA"/>
</dbReference>
<accession>A0A8J2ZVD7</accession>
<dbReference type="PROSITE" id="PS00041">
    <property type="entry name" value="HTH_ARAC_FAMILY_1"/>
    <property type="match status" value="1"/>
</dbReference>
<dbReference type="Proteomes" id="UP000656813">
    <property type="component" value="Unassembled WGS sequence"/>
</dbReference>
<keyword evidence="2" id="KW-0238">DNA-binding</keyword>
<protein>
    <submittedName>
        <fullName evidence="5">AraC family transcriptional regulator</fullName>
    </submittedName>
</protein>
<gene>
    <name evidence="5" type="ORF">GCM10007096_19170</name>
</gene>
<evidence type="ECO:0000313" key="6">
    <source>
        <dbReference type="Proteomes" id="UP000656813"/>
    </source>
</evidence>
<keyword evidence="3" id="KW-0804">Transcription</keyword>
<dbReference type="InterPro" id="IPR018060">
    <property type="entry name" value="HTH_AraC"/>
</dbReference>
<dbReference type="Gene3D" id="2.60.120.10">
    <property type="entry name" value="Jelly Rolls"/>
    <property type="match status" value="1"/>
</dbReference>
<dbReference type="AlphaFoldDB" id="A0A8J2ZVD7"/>
<dbReference type="Gene3D" id="1.10.10.60">
    <property type="entry name" value="Homeodomain-like"/>
    <property type="match status" value="2"/>
</dbReference>
<keyword evidence="1" id="KW-0805">Transcription regulation</keyword>
<dbReference type="GO" id="GO:0043565">
    <property type="term" value="F:sequence-specific DNA binding"/>
    <property type="evidence" value="ECO:0007669"/>
    <property type="project" value="InterPro"/>
</dbReference>
<dbReference type="InterPro" id="IPR009057">
    <property type="entry name" value="Homeodomain-like_sf"/>
</dbReference>